<keyword evidence="1" id="KW-0472">Membrane</keyword>
<keyword evidence="1" id="KW-0812">Transmembrane</keyword>
<dbReference type="RefSeq" id="WP_092372012.1">
    <property type="nucleotide sequence ID" value="NZ_FOIM01000070.1"/>
</dbReference>
<organism evidence="2 3">
    <name type="scientific">Enterocloster lavalensis</name>
    <dbReference type="NCBI Taxonomy" id="460384"/>
    <lineage>
        <taxon>Bacteria</taxon>
        <taxon>Bacillati</taxon>
        <taxon>Bacillota</taxon>
        <taxon>Clostridia</taxon>
        <taxon>Lachnospirales</taxon>
        <taxon>Lachnospiraceae</taxon>
        <taxon>Enterocloster</taxon>
    </lineage>
</organism>
<evidence type="ECO:0000256" key="1">
    <source>
        <dbReference type="SAM" id="Phobius"/>
    </source>
</evidence>
<sequence>MPAKKLFYLSILMVFIFIGIVLYYVKSPWYLGVYPLGIITGITGLLQIVLLVLSIRNVFQRGIQWRILLAIGIEIVSILLMGYFFLIWLVVTLHI</sequence>
<keyword evidence="1" id="KW-1133">Transmembrane helix</keyword>
<proteinExistence type="predicted"/>
<evidence type="ECO:0000313" key="3">
    <source>
        <dbReference type="Proteomes" id="UP000198508"/>
    </source>
</evidence>
<keyword evidence="3" id="KW-1185">Reference proteome</keyword>
<accession>A0A1I0KDZ6</accession>
<dbReference type="Proteomes" id="UP000198508">
    <property type="component" value="Unassembled WGS sequence"/>
</dbReference>
<feature type="transmembrane region" description="Helical" evidence="1">
    <location>
        <begin position="31"/>
        <end position="55"/>
    </location>
</feature>
<gene>
    <name evidence="2" type="ORF">SAMN05216313_1703</name>
</gene>
<feature type="transmembrane region" description="Helical" evidence="1">
    <location>
        <begin position="67"/>
        <end position="91"/>
    </location>
</feature>
<protein>
    <submittedName>
        <fullName evidence="2">Uncharacterized protein</fullName>
    </submittedName>
</protein>
<feature type="transmembrane region" description="Helical" evidence="1">
    <location>
        <begin position="7"/>
        <end position="25"/>
    </location>
</feature>
<dbReference type="AlphaFoldDB" id="A0A1I0KDZ6"/>
<reference evidence="3" key="1">
    <citation type="submission" date="2016-10" db="EMBL/GenBank/DDBJ databases">
        <authorList>
            <person name="Varghese N."/>
            <person name="Submissions S."/>
        </authorList>
    </citation>
    <scope>NUCLEOTIDE SEQUENCE [LARGE SCALE GENOMIC DNA]</scope>
    <source>
        <strain evidence="3">NLAE-zl-G277</strain>
    </source>
</reference>
<dbReference type="EMBL" id="FOIM01000070">
    <property type="protein sequence ID" value="SEU22420.1"/>
    <property type="molecule type" value="Genomic_DNA"/>
</dbReference>
<evidence type="ECO:0000313" key="2">
    <source>
        <dbReference type="EMBL" id="SEU22420.1"/>
    </source>
</evidence>
<name>A0A1I0KDZ6_9FIRM</name>